<keyword evidence="4" id="KW-1185">Reference proteome</keyword>
<feature type="transmembrane region" description="Helical" evidence="2">
    <location>
        <begin position="153"/>
        <end position="171"/>
    </location>
</feature>
<comment type="subcellular location">
    <subcellularLocation>
        <location evidence="1">Cell membrane</location>
        <topology evidence="1">Multi-pass membrane protein</topology>
    </subcellularLocation>
</comment>
<dbReference type="GO" id="GO:0022857">
    <property type="term" value="F:transmembrane transporter activity"/>
    <property type="evidence" value="ECO:0007669"/>
    <property type="project" value="InterPro"/>
</dbReference>
<feature type="transmembrane region" description="Helical" evidence="2">
    <location>
        <begin position="385"/>
        <end position="407"/>
    </location>
</feature>
<dbReference type="EMBL" id="FQVH01000001">
    <property type="protein sequence ID" value="SHE37118.1"/>
    <property type="molecule type" value="Genomic_DNA"/>
</dbReference>
<organism evidence="3 4">
    <name type="scientific">Caldanaerobius fijiensis DSM 17918</name>
    <dbReference type="NCBI Taxonomy" id="1121256"/>
    <lineage>
        <taxon>Bacteria</taxon>
        <taxon>Bacillati</taxon>
        <taxon>Bacillota</taxon>
        <taxon>Clostridia</taxon>
        <taxon>Thermoanaerobacterales</taxon>
        <taxon>Thermoanaerobacteraceae</taxon>
        <taxon>Caldanaerobius</taxon>
    </lineage>
</organism>
<gene>
    <name evidence="3" type="ORF">SAMN02746089_00159</name>
</gene>
<accession>A0A1M4SY26</accession>
<dbReference type="Pfam" id="PF07690">
    <property type="entry name" value="MFS_1"/>
    <property type="match status" value="1"/>
</dbReference>
<name>A0A1M4SY26_9THEO</name>
<evidence type="ECO:0000313" key="3">
    <source>
        <dbReference type="EMBL" id="SHE37118.1"/>
    </source>
</evidence>
<dbReference type="OrthoDB" id="1704268at2"/>
<dbReference type="Proteomes" id="UP000184088">
    <property type="component" value="Unassembled WGS sequence"/>
</dbReference>
<feature type="transmembrane region" description="Helical" evidence="2">
    <location>
        <begin position="20"/>
        <end position="39"/>
    </location>
</feature>
<dbReference type="InterPro" id="IPR036259">
    <property type="entry name" value="MFS_trans_sf"/>
</dbReference>
<dbReference type="STRING" id="1121256.SAMN02746089_00159"/>
<feature type="transmembrane region" description="Helical" evidence="2">
    <location>
        <begin position="183"/>
        <end position="203"/>
    </location>
</feature>
<dbReference type="GO" id="GO:0005886">
    <property type="term" value="C:plasma membrane"/>
    <property type="evidence" value="ECO:0007669"/>
    <property type="project" value="UniProtKB-SubCell"/>
</dbReference>
<dbReference type="Gene3D" id="1.20.1250.20">
    <property type="entry name" value="MFS general substrate transporter like domains"/>
    <property type="match status" value="1"/>
</dbReference>
<dbReference type="SUPFAM" id="SSF103473">
    <property type="entry name" value="MFS general substrate transporter"/>
    <property type="match status" value="1"/>
</dbReference>
<feature type="transmembrane region" description="Helical" evidence="2">
    <location>
        <begin position="320"/>
        <end position="346"/>
    </location>
</feature>
<evidence type="ECO:0000256" key="1">
    <source>
        <dbReference type="ARBA" id="ARBA00004651"/>
    </source>
</evidence>
<evidence type="ECO:0000256" key="2">
    <source>
        <dbReference type="SAM" id="Phobius"/>
    </source>
</evidence>
<proteinExistence type="predicted"/>
<keyword evidence="2" id="KW-0812">Transmembrane</keyword>
<reference evidence="3 4" key="1">
    <citation type="submission" date="2016-11" db="EMBL/GenBank/DDBJ databases">
        <authorList>
            <person name="Jaros S."/>
            <person name="Januszkiewicz K."/>
            <person name="Wedrychowicz H."/>
        </authorList>
    </citation>
    <scope>NUCLEOTIDE SEQUENCE [LARGE SCALE GENOMIC DNA]</scope>
    <source>
        <strain evidence="3 4">DSM 17918</strain>
    </source>
</reference>
<dbReference type="InterPro" id="IPR011701">
    <property type="entry name" value="MFS"/>
</dbReference>
<dbReference type="RefSeq" id="WP_073341180.1">
    <property type="nucleotide sequence ID" value="NZ_FQVH01000001.1"/>
</dbReference>
<keyword evidence="2" id="KW-0472">Membrane</keyword>
<feature type="transmembrane region" description="Helical" evidence="2">
    <location>
        <begin position="358"/>
        <end position="379"/>
    </location>
</feature>
<evidence type="ECO:0000313" key="4">
    <source>
        <dbReference type="Proteomes" id="UP000184088"/>
    </source>
</evidence>
<feature type="transmembrane region" description="Helical" evidence="2">
    <location>
        <begin position="86"/>
        <end position="105"/>
    </location>
</feature>
<protein>
    <submittedName>
        <fullName evidence="3">Major Facilitator Superfamily protein</fullName>
    </submittedName>
</protein>
<dbReference type="PANTHER" id="PTHR23526">
    <property type="entry name" value="INTEGRAL MEMBRANE TRANSPORT PROTEIN-RELATED"/>
    <property type="match status" value="1"/>
</dbReference>
<keyword evidence="2" id="KW-1133">Transmembrane helix</keyword>
<feature type="transmembrane region" description="Helical" evidence="2">
    <location>
        <begin position="267"/>
        <end position="287"/>
    </location>
</feature>
<feature type="transmembrane region" description="Helical" evidence="2">
    <location>
        <begin position="111"/>
        <end position="132"/>
    </location>
</feature>
<dbReference type="AlphaFoldDB" id="A0A1M4SY26"/>
<sequence length="417" mass="47575">MLKRNFKPLKMQFKHKNVFYIALDGVAAIAAFNIFQPFVQMFGKHLGASDFQIALINSLPALASIFVLIPGAYFIESARSKKSITIKLVFMTSLFYVLISLVPFIDSNVKSWIYVILIGLMSVPSSIFNTSWQSFFSDVFKGKVRNYAFAIRNKYATLIGLITTLLAGQILTNLPKTDTQRIYVYQAFSILAFLFLMMEIHFLSKIDSPPSKPDNAEKPTLPKWADIKSNKRFLIYTITSFIYYVSWQMGWPLFFFYQVDFLHANELWLAIINVAGAITSVLSFTMWNRIISKYGNSFVLIIAAAGIAINPILFVTAHSLITLTIINAFIGIFGAALTLTLFNNLLEVVPDKSKTMYIAYYNTLMGISGFASPIIGEWLYKITNIYFAMNFIGIFRFIGTYIFYLRYKREKISRDKK</sequence>
<dbReference type="InterPro" id="IPR052528">
    <property type="entry name" value="Sugar_transport-like"/>
</dbReference>
<dbReference type="PANTHER" id="PTHR23526:SF2">
    <property type="entry name" value="MAJOR FACILITATOR SUPERFAMILY (MFS) PROFILE DOMAIN-CONTAINING PROTEIN"/>
    <property type="match status" value="1"/>
</dbReference>
<feature type="transmembrane region" description="Helical" evidence="2">
    <location>
        <begin position="294"/>
        <end position="314"/>
    </location>
</feature>
<feature type="transmembrane region" description="Helical" evidence="2">
    <location>
        <begin position="233"/>
        <end position="255"/>
    </location>
</feature>
<feature type="transmembrane region" description="Helical" evidence="2">
    <location>
        <begin position="51"/>
        <end position="74"/>
    </location>
</feature>